<evidence type="ECO:0000313" key="2">
    <source>
        <dbReference type="EMBL" id="WSD11967.1"/>
    </source>
</evidence>
<reference evidence="2 3" key="1">
    <citation type="submission" date="2022-10" db="EMBL/GenBank/DDBJ databases">
        <title>The complete genomes of actinobacterial strains from the NBC collection.</title>
        <authorList>
            <person name="Joergensen T.S."/>
            <person name="Alvarez Arevalo M."/>
            <person name="Sterndorff E.B."/>
            <person name="Faurdal D."/>
            <person name="Vuksanovic O."/>
            <person name="Mourched A.-S."/>
            <person name="Charusanti P."/>
            <person name="Shaw S."/>
            <person name="Blin K."/>
            <person name="Weber T."/>
        </authorList>
    </citation>
    <scope>NUCLEOTIDE SEQUENCE [LARGE SCALE GENOMIC DNA]</scope>
    <source>
        <strain evidence="2 3">NBC 01752</strain>
    </source>
</reference>
<accession>A0ABZ1H095</accession>
<keyword evidence="1" id="KW-1133">Transmembrane helix</keyword>
<sequence>MTDLVQQAVLLILHGLVTELPAQLASMAVAALAAGALRAWRRRRAADRTKPSAPAGDQ</sequence>
<dbReference type="Proteomes" id="UP001340816">
    <property type="component" value="Chromosome"/>
</dbReference>
<evidence type="ECO:0000313" key="3">
    <source>
        <dbReference type="Proteomes" id="UP001340816"/>
    </source>
</evidence>
<gene>
    <name evidence="2" type="ORF">OHB35_01375</name>
</gene>
<name>A0ABZ1H095_STRPH</name>
<proteinExistence type="predicted"/>
<evidence type="ECO:0000256" key="1">
    <source>
        <dbReference type="SAM" id="Phobius"/>
    </source>
</evidence>
<keyword evidence="3" id="KW-1185">Reference proteome</keyword>
<keyword evidence="1" id="KW-0472">Membrane</keyword>
<feature type="transmembrane region" description="Helical" evidence="1">
    <location>
        <begin position="20"/>
        <end position="40"/>
    </location>
</feature>
<protein>
    <submittedName>
        <fullName evidence="2">Uncharacterized protein</fullName>
    </submittedName>
</protein>
<dbReference type="EMBL" id="CP109135">
    <property type="protein sequence ID" value="WSD11967.1"/>
    <property type="molecule type" value="Genomic_DNA"/>
</dbReference>
<dbReference type="RefSeq" id="WP_326757510.1">
    <property type="nucleotide sequence ID" value="NZ_CP109135.1"/>
</dbReference>
<keyword evidence="1" id="KW-0812">Transmembrane</keyword>
<organism evidence="2 3">
    <name type="scientific">Streptomyces phaeochromogenes</name>
    <dbReference type="NCBI Taxonomy" id="1923"/>
    <lineage>
        <taxon>Bacteria</taxon>
        <taxon>Bacillati</taxon>
        <taxon>Actinomycetota</taxon>
        <taxon>Actinomycetes</taxon>
        <taxon>Kitasatosporales</taxon>
        <taxon>Streptomycetaceae</taxon>
        <taxon>Streptomyces</taxon>
        <taxon>Streptomyces phaeochromogenes group</taxon>
    </lineage>
</organism>